<dbReference type="Proteomes" id="UP000244336">
    <property type="component" value="Chromosome 4"/>
</dbReference>
<sequence>MVVAPVLWGAVTAGTGAASTSAPAPRTSSTNASTSATSGVDAASAPSCRRRRFLAGSLKAHARMAACRRSVPRTRHSTSCSCTRASFCSRRSRASSRASASRSRRSLLRSSFSRLSLPAALALAVFDPPGVARRRRRMLTRRWGWTARKSACANSHLPGLTLRNPCSVARARSNSRHEQCV</sequence>
<name>A0A2T7DXG7_9POAL</name>
<dbReference type="EMBL" id="CM009752">
    <property type="protein sequence ID" value="PUZ60262.1"/>
    <property type="molecule type" value="Genomic_DNA"/>
</dbReference>
<evidence type="ECO:0000313" key="2">
    <source>
        <dbReference type="EMBL" id="PUZ60262.1"/>
    </source>
</evidence>
<feature type="region of interest" description="Disordered" evidence="1">
    <location>
        <begin position="15"/>
        <end position="43"/>
    </location>
</feature>
<reference evidence="2 3" key="1">
    <citation type="submission" date="2018-04" db="EMBL/GenBank/DDBJ databases">
        <title>WGS assembly of Panicum hallii var. hallii HAL2.</title>
        <authorList>
            <person name="Lovell J."/>
            <person name="Jenkins J."/>
            <person name="Lowry D."/>
            <person name="Mamidi S."/>
            <person name="Sreedasyam A."/>
            <person name="Weng X."/>
            <person name="Barry K."/>
            <person name="Bonette J."/>
            <person name="Campitelli B."/>
            <person name="Daum C."/>
            <person name="Gordon S."/>
            <person name="Gould B."/>
            <person name="Lipzen A."/>
            <person name="MacQueen A."/>
            <person name="Palacio-Mejia J."/>
            <person name="Plott C."/>
            <person name="Shakirov E."/>
            <person name="Shu S."/>
            <person name="Yoshinaga Y."/>
            <person name="Zane M."/>
            <person name="Rokhsar D."/>
            <person name="Grimwood J."/>
            <person name="Schmutz J."/>
            <person name="Juenger T."/>
        </authorList>
    </citation>
    <scope>NUCLEOTIDE SEQUENCE [LARGE SCALE GENOMIC DNA]</scope>
    <source>
        <strain evidence="3">cv. HAL2</strain>
    </source>
</reference>
<organism evidence="2 3">
    <name type="scientific">Panicum hallii var. hallii</name>
    <dbReference type="NCBI Taxonomy" id="1504633"/>
    <lineage>
        <taxon>Eukaryota</taxon>
        <taxon>Viridiplantae</taxon>
        <taxon>Streptophyta</taxon>
        <taxon>Embryophyta</taxon>
        <taxon>Tracheophyta</taxon>
        <taxon>Spermatophyta</taxon>
        <taxon>Magnoliopsida</taxon>
        <taxon>Liliopsida</taxon>
        <taxon>Poales</taxon>
        <taxon>Poaceae</taxon>
        <taxon>PACMAD clade</taxon>
        <taxon>Panicoideae</taxon>
        <taxon>Panicodae</taxon>
        <taxon>Paniceae</taxon>
        <taxon>Panicinae</taxon>
        <taxon>Panicum</taxon>
        <taxon>Panicum sect. Panicum</taxon>
    </lineage>
</organism>
<accession>A0A2T7DXG7</accession>
<keyword evidence="3" id="KW-1185">Reference proteome</keyword>
<protein>
    <submittedName>
        <fullName evidence="2">Uncharacterized protein</fullName>
    </submittedName>
</protein>
<dbReference type="Gramene" id="PUZ60262">
    <property type="protein sequence ID" value="PUZ60262"/>
    <property type="gene ID" value="GQ55_4G109600"/>
</dbReference>
<dbReference type="AlphaFoldDB" id="A0A2T7DXG7"/>
<proteinExistence type="predicted"/>
<feature type="compositionally biased region" description="Low complexity" evidence="1">
    <location>
        <begin position="15"/>
        <end position="39"/>
    </location>
</feature>
<gene>
    <name evidence="2" type="ORF">GQ55_4G109600</name>
</gene>
<evidence type="ECO:0000313" key="3">
    <source>
        <dbReference type="Proteomes" id="UP000244336"/>
    </source>
</evidence>
<evidence type="ECO:0000256" key="1">
    <source>
        <dbReference type="SAM" id="MobiDB-lite"/>
    </source>
</evidence>